<feature type="compositionally biased region" description="Basic and acidic residues" evidence="1">
    <location>
        <begin position="275"/>
        <end position="284"/>
    </location>
</feature>
<protein>
    <submittedName>
        <fullName evidence="2">Uncharacterized protein</fullName>
    </submittedName>
</protein>
<feature type="region of interest" description="Disordered" evidence="1">
    <location>
        <begin position="246"/>
        <end position="284"/>
    </location>
</feature>
<evidence type="ECO:0000313" key="3">
    <source>
        <dbReference type="Proteomes" id="UP001141806"/>
    </source>
</evidence>
<gene>
    <name evidence="2" type="ORF">NE237_032145</name>
</gene>
<dbReference type="PANTHER" id="PTHR31008:SF0">
    <property type="entry name" value="CSL1"/>
    <property type="match status" value="1"/>
</dbReference>
<feature type="compositionally biased region" description="Polar residues" evidence="1">
    <location>
        <begin position="302"/>
        <end position="320"/>
    </location>
</feature>
<sequence>MRNKESKPDGIEKQSIVNIQDEYFTIKSSELGQPSAFTSPVDLESEKKIKQRSAATDSFLMTGRDSCNESRTSMDNFESNRNFHPGMKKRVYTDEELLFARRIEGSERNLHNALSECNIESSVLKTQKSEDWFVINQSKNFGDQGATIGCTSFDGEHSLTPAGDSFQIEKNKKDVLVDDSFMVQDRSVVDQCDSQWRTDVSMVSELTVGLESAAAPWTPEIDYGIDISFPEADKKSCWKETNTKPLRGPLVKTKPENMSRIKKPSAVSRAAVQKSELEKEEENRKKMEELLIQRQQRIAERSASTPRRASSLDSKTTITSTKHDKKSSQSTSQETKKTSLPKTGITCSTIDCLASGEIKHNELSSPSQPRKTSSKVNGVMAAGKISRITTGNENKKHSSTQVRPLNCGNELTHQVVTSPGQQLLNGGLSSVTIIKEIKADDSETKLPVELSATQGIQPSDDINTCEDIKEQHEESSSIMKDEQEKISQVESEKHPLYRGDLSLSVIDCSLIPLCREKSNPVLHEDKMVSYALVSEINAPVAEKVVGHLPITKQNALNSTATVLEENVEATNVKFPMSPNVSEKEITCSPVESILSSANGMVLEPPHKEKMDGH</sequence>
<organism evidence="2 3">
    <name type="scientific">Protea cynaroides</name>
    <dbReference type="NCBI Taxonomy" id="273540"/>
    <lineage>
        <taxon>Eukaryota</taxon>
        <taxon>Viridiplantae</taxon>
        <taxon>Streptophyta</taxon>
        <taxon>Embryophyta</taxon>
        <taxon>Tracheophyta</taxon>
        <taxon>Spermatophyta</taxon>
        <taxon>Magnoliopsida</taxon>
        <taxon>Proteales</taxon>
        <taxon>Proteaceae</taxon>
        <taxon>Protea</taxon>
    </lineage>
</organism>
<reference evidence="2" key="1">
    <citation type="journal article" date="2023" name="Plant J.">
        <title>The genome of the king protea, Protea cynaroides.</title>
        <authorList>
            <person name="Chang J."/>
            <person name="Duong T.A."/>
            <person name="Schoeman C."/>
            <person name="Ma X."/>
            <person name="Roodt D."/>
            <person name="Barker N."/>
            <person name="Li Z."/>
            <person name="Van de Peer Y."/>
            <person name="Mizrachi E."/>
        </authorList>
    </citation>
    <scope>NUCLEOTIDE SEQUENCE</scope>
    <source>
        <tissue evidence="2">Young leaves</tissue>
    </source>
</reference>
<dbReference type="Proteomes" id="UP001141806">
    <property type="component" value="Unassembled WGS sequence"/>
</dbReference>
<evidence type="ECO:0000256" key="1">
    <source>
        <dbReference type="SAM" id="MobiDB-lite"/>
    </source>
</evidence>
<name>A0A9Q0L2K2_9MAGN</name>
<dbReference type="AlphaFoldDB" id="A0A9Q0L2K2"/>
<evidence type="ECO:0000313" key="2">
    <source>
        <dbReference type="EMBL" id="KAJ4981308.1"/>
    </source>
</evidence>
<dbReference type="EMBL" id="JAMYWD010000001">
    <property type="protein sequence ID" value="KAJ4981308.1"/>
    <property type="molecule type" value="Genomic_DNA"/>
</dbReference>
<dbReference type="PANTHER" id="PTHR31008">
    <property type="entry name" value="COP1-INTERACTING PROTEIN-RELATED"/>
    <property type="match status" value="1"/>
</dbReference>
<accession>A0A9Q0L2K2</accession>
<comment type="caution">
    <text evidence="2">The sequence shown here is derived from an EMBL/GenBank/DDBJ whole genome shotgun (WGS) entry which is preliminary data.</text>
</comment>
<proteinExistence type="predicted"/>
<feature type="region of interest" description="Disordered" evidence="1">
    <location>
        <begin position="297"/>
        <end position="341"/>
    </location>
</feature>
<keyword evidence="3" id="KW-1185">Reference proteome</keyword>
<dbReference type="OrthoDB" id="2020180at2759"/>